<dbReference type="PANTHER" id="PTHR13789:SF309">
    <property type="entry name" value="PUTATIVE (AFU_ORTHOLOGUE AFUA_6G14510)-RELATED"/>
    <property type="match status" value="1"/>
</dbReference>
<proteinExistence type="predicted"/>
<evidence type="ECO:0000313" key="4">
    <source>
        <dbReference type="EMBL" id="QOT79049.1"/>
    </source>
</evidence>
<sequence length="423" mass="44888">MTLMTPRIPTKRIVIVGAGVAGSIMARALAMQAGLEVTCLEQVALDDDASAGLVIGPNAIKALHMRDPLLASAIGEAGLPWDHWRVSLCSGEVLLDLPLTRVADHGGVRILRATLYRVLRQAAGNTVRYRCKLLACGASPRDPARSYVVWEQHGQQHRLDDIDLLIAADGRDSPTRSAFDSQPRMHQLGALLFRLLVPDAGAGRIDDYEQWCNGPNRLLAFRLPDGRINIAGSLPLAPGEKTQETSHAGIGPQALRAAYTPAHARPGPQAGWLIDTLCANVDAICWYRMQACGIRFAEPHAQVMYLGDSAHAMAPPLGQGVAQAIEDACSAAELIATSLAAGETSPRAWLATFEAARLERLRFVMSVAPHAAGLMLGDATEQDRASALGALRQLYCSVALPRHGGGPVVDAGFGPVTGTGLPA</sequence>
<dbReference type="Pfam" id="PF01494">
    <property type="entry name" value="FAD_binding_3"/>
    <property type="match status" value="1"/>
</dbReference>
<protein>
    <submittedName>
        <fullName evidence="4">FAD-dependent monooxygenase</fullName>
    </submittedName>
</protein>
<evidence type="ECO:0000256" key="1">
    <source>
        <dbReference type="ARBA" id="ARBA00023002"/>
    </source>
</evidence>
<dbReference type="EMBL" id="CP062804">
    <property type="protein sequence ID" value="QOT79049.1"/>
    <property type="molecule type" value="Genomic_DNA"/>
</dbReference>
<dbReference type="InterPro" id="IPR002938">
    <property type="entry name" value="FAD-bd"/>
</dbReference>
<dbReference type="RefSeq" id="WP_170301932.1">
    <property type="nucleotide sequence ID" value="NZ_CP062804.1"/>
</dbReference>
<feature type="domain" description="FAD-binding" evidence="3">
    <location>
        <begin position="13"/>
        <end position="182"/>
    </location>
</feature>
<dbReference type="Proteomes" id="UP000397656">
    <property type="component" value="Chromosome 2"/>
</dbReference>
<dbReference type="Gene3D" id="3.50.50.60">
    <property type="entry name" value="FAD/NAD(P)-binding domain"/>
    <property type="match status" value="1"/>
</dbReference>
<dbReference type="InterPro" id="IPR036188">
    <property type="entry name" value="FAD/NAD-bd_sf"/>
</dbReference>
<evidence type="ECO:0000259" key="3">
    <source>
        <dbReference type="Pfam" id="PF01494"/>
    </source>
</evidence>
<gene>
    <name evidence="4" type="ORF">F7R26_030220</name>
</gene>
<dbReference type="SUPFAM" id="SSF51905">
    <property type="entry name" value="FAD/NAD(P)-binding domain"/>
    <property type="match status" value="1"/>
</dbReference>
<keyword evidence="2 4" id="KW-0503">Monooxygenase</keyword>
<dbReference type="GeneID" id="98405237"/>
<dbReference type="PANTHER" id="PTHR13789">
    <property type="entry name" value="MONOOXYGENASE"/>
    <property type="match status" value="1"/>
</dbReference>
<accession>A0A7M2H488</accession>
<dbReference type="GO" id="GO:0004497">
    <property type="term" value="F:monooxygenase activity"/>
    <property type="evidence" value="ECO:0007669"/>
    <property type="project" value="UniProtKB-KW"/>
</dbReference>
<dbReference type="GO" id="GO:0071949">
    <property type="term" value="F:FAD binding"/>
    <property type="evidence" value="ECO:0007669"/>
    <property type="project" value="InterPro"/>
</dbReference>
<keyword evidence="1" id="KW-0560">Oxidoreductase</keyword>
<dbReference type="AlphaFoldDB" id="A0A7M2H488"/>
<evidence type="ECO:0000313" key="5">
    <source>
        <dbReference type="Proteomes" id="UP000397656"/>
    </source>
</evidence>
<evidence type="ECO:0000256" key="2">
    <source>
        <dbReference type="ARBA" id="ARBA00023033"/>
    </source>
</evidence>
<name>A0A7M2H488_9BURK</name>
<organism evidence="4 5">
    <name type="scientific">Cupriavidus basilensis</name>
    <dbReference type="NCBI Taxonomy" id="68895"/>
    <lineage>
        <taxon>Bacteria</taxon>
        <taxon>Pseudomonadati</taxon>
        <taxon>Pseudomonadota</taxon>
        <taxon>Betaproteobacteria</taxon>
        <taxon>Burkholderiales</taxon>
        <taxon>Burkholderiaceae</taxon>
        <taxon>Cupriavidus</taxon>
    </lineage>
</organism>
<dbReference type="InterPro" id="IPR050493">
    <property type="entry name" value="FAD-dep_Monooxygenase_BioMet"/>
</dbReference>
<reference evidence="4 5" key="1">
    <citation type="submission" date="2020-10" db="EMBL/GenBank/DDBJ databases">
        <title>Complete genome sequence of Cupriavidus basilensis CCUG 49340T.</title>
        <authorList>
            <person name="Salva-Serra F."/>
            <person name="Donoso R.A."/>
            <person name="Cho K.H."/>
            <person name="Yoo J.A."/>
            <person name="Lee K."/>
            <person name="Yoon S.-H."/>
            <person name="Perez-Pantoja D."/>
            <person name="Moore E.R.B."/>
        </authorList>
    </citation>
    <scope>NUCLEOTIDE SEQUENCE [LARGE SCALE GENOMIC DNA]</scope>
    <source>
        <strain evidence="5">CCUG 49340</strain>
    </source>
</reference>
<dbReference type="PRINTS" id="PR00420">
    <property type="entry name" value="RNGMNOXGNASE"/>
</dbReference>